<dbReference type="AlphaFoldDB" id="A0A7S2CHB4"/>
<gene>
    <name evidence="1" type="ORF">DSPE1174_LOCUS14788</name>
</gene>
<dbReference type="SUPFAM" id="SSF51735">
    <property type="entry name" value="NAD(P)-binding Rossmann-fold domains"/>
    <property type="match status" value="1"/>
</dbReference>
<sequence>MAFGTNAFRAPISMASSRKIVAVGSTGPLGRKFVEKLAGQGDDVLVLARNAYLASTPYRVSHDYGYIGETLASDPKVNLRYWDGGDLLDVVGDEWVGWQDSIRGYDVMVNMVGAISNVREGAINRLVEAIIAMPEKDRPRAVLNVLPAPEILLDPGMRRRMESTAESALRLAPYTQVTNLRLGRVLSLDTDAQEATRYKAMYYGVTEGISRVPCRPWVHVDDALNAVDQAISGALGLSGACEFTVDASAPANELTAAGFVFQSPSYPPPSN</sequence>
<proteinExistence type="predicted"/>
<reference evidence="1" key="1">
    <citation type="submission" date="2021-01" db="EMBL/GenBank/DDBJ databases">
        <authorList>
            <person name="Corre E."/>
            <person name="Pelletier E."/>
            <person name="Niang G."/>
            <person name="Scheremetjew M."/>
            <person name="Finn R."/>
            <person name="Kale V."/>
            <person name="Holt S."/>
            <person name="Cochrane G."/>
            <person name="Meng A."/>
            <person name="Brown T."/>
            <person name="Cohen L."/>
        </authorList>
    </citation>
    <scope>NUCLEOTIDE SEQUENCE</scope>
    <source>
        <strain evidence="1">CCMP1381</strain>
    </source>
</reference>
<protein>
    <recommendedName>
        <fullName evidence="2">NAD(P)-binding domain-containing protein</fullName>
    </recommendedName>
</protein>
<accession>A0A7S2CHB4</accession>
<dbReference type="InterPro" id="IPR036291">
    <property type="entry name" value="NAD(P)-bd_dom_sf"/>
</dbReference>
<dbReference type="Gene3D" id="3.40.50.720">
    <property type="entry name" value="NAD(P)-binding Rossmann-like Domain"/>
    <property type="match status" value="1"/>
</dbReference>
<name>A0A7S2CHB4_9STRA</name>
<organism evidence="1">
    <name type="scientific">Octactis speculum</name>
    <dbReference type="NCBI Taxonomy" id="3111310"/>
    <lineage>
        <taxon>Eukaryota</taxon>
        <taxon>Sar</taxon>
        <taxon>Stramenopiles</taxon>
        <taxon>Ochrophyta</taxon>
        <taxon>Dictyochophyceae</taxon>
        <taxon>Dictyochales</taxon>
        <taxon>Dictyochaceae</taxon>
        <taxon>Octactis</taxon>
    </lineage>
</organism>
<dbReference type="EMBL" id="HBGS01029074">
    <property type="protein sequence ID" value="CAD9425972.1"/>
    <property type="molecule type" value="Transcribed_RNA"/>
</dbReference>
<evidence type="ECO:0008006" key="2">
    <source>
        <dbReference type="Google" id="ProtNLM"/>
    </source>
</evidence>
<evidence type="ECO:0000313" key="1">
    <source>
        <dbReference type="EMBL" id="CAD9425972.1"/>
    </source>
</evidence>